<dbReference type="EMBL" id="UAUF01000015">
    <property type="protein sequence ID" value="SPZ16403.1"/>
    <property type="molecule type" value="Genomic_DNA"/>
</dbReference>
<accession>A0A2X2DBM4</accession>
<dbReference type="AlphaFoldDB" id="A0A2X2DBM4"/>
<protein>
    <submittedName>
        <fullName evidence="1">Uncharacterized protein</fullName>
    </submittedName>
</protein>
<reference evidence="1 2" key="1">
    <citation type="submission" date="2018-06" db="EMBL/GenBank/DDBJ databases">
        <authorList>
            <consortium name="Pathogen Informatics"/>
            <person name="Doyle S."/>
        </authorList>
    </citation>
    <scope>NUCLEOTIDE SEQUENCE [LARGE SCALE GENOMIC DNA]</scope>
    <source>
        <strain evidence="1 2">NCTC11842</strain>
    </source>
</reference>
<evidence type="ECO:0000313" key="2">
    <source>
        <dbReference type="Proteomes" id="UP000250443"/>
    </source>
</evidence>
<organism evidence="1 2">
    <name type="scientific">Pseudomonas luteola</name>
    <dbReference type="NCBI Taxonomy" id="47886"/>
    <lineage>
        <taxon>Bacteria</taxon>
        <taxon>Pseudomonadati</taxon>
        <taxon>Pseudomonadota</taxon>
        <taxon>Gammaproteobacteria</taxon>
        <taxon>Pseudomonadales</taxon>
        <taxon>Pseudomonadaceae</taxon>
        <taxon>Pseudomonas</taxon>
    </lineage>
</organism>
<dbReference type="Proteomes" id="UP000250443">
    <property type="component" value="Unassembled WGS sequence"/>
</dbReference>
<name>A0A2X2DBM4_PSELU</name>
<sequence>MIINETEVADALLEIKEILASTEIRPTIFDPEQDDLIWSKSLPFFPIPFFNESRGIKTTSILKRKPKTLKNVYAARITKEGFPSNIFDFGGHGRIVSEYISYQKGDSIITIQYDDMEEPIRIFKVNKKNGKYTSSIELNEDGEYTFEKYIYSEDIISEVLVCGTNHLKPYARKKITYNSKGSIENLYHVFNGEKIYTFKAS</sequence>
<evidence type="ECO:0000313" key="1">
    <source>
        <dbReference type="EMBL" id="SPZ16403.1"/>
    </source>
</evidence>
<dbReference type="RefSeq" id="WP_010798994.1">
    <property type="nucleotide sequence ID" value="NZ_UAUF01000015.1"/>
</dbReference>
<proteinExistence type="predicted"/>
<gene>
    <name evidence="1" type="ORF">NCTC11842_05435</name>
</gene>